<dbReference type="AlphaFoldDB" id="A0A9P7DFY2"/>
<evidence type="ECO:0000313" key="1">
    <source>
        <dbReference type="EMBL" id="KAG1791006.1"/>
    </source>
</evidence>
<protein>
    <submittedName>
        <fullName evidence="1">Uncharacterized protein</fullName>
    </submittedName>
</protein>
<comment type="caution">
    <text evidence="1">The sequence shown here is derived from an EMBL/GenBank/DDBJ whole genome shotgun (WGS) entry which is preliminary data.</text>
</comment>
<feature type="non-terminal residue" evidence="1">
    <location>
        <position position="116"/>
    </location>
</feature>
<keyword evidence="2" id="KW-1185">Reference proteome</keyword>
<sequence length="116" mass="12758">PARNTLHHTFPGARSADVLASALRNVLTLINGVMVSSSATAAIHDHFLPCWCMPKIAVLRCSVECCERSSSYTSSDIACELLFTWVRGKDRLIFESFTGHVSRKVTSTLQEFGDVI</sequence>
<organism evidence="1 2">
    <name type="scientific">Suillus subaureus</name>
    <dbReference type="NCBI Taxonomy" id="48587"/>
    <lineage>
        <taxon>Eukaryota</taxon>
        <taxon>Fungi</taxon>
        <taxon>Dikarya</taxon>
        <taxon>Basidiomycota</taxon>
        <taxon>Agaricomycotina</taxon>
        <taxon>Agaricomycetes</taxon>
        <taxon>Agaricomycetidae</taxon>
        <taxon>Boletales</taxon>
        <taxon>Suillineae</taxon>
        <taxon>Suillaceae</taxon>
        <taxon>Suillus</taxon>
    </lineage>
</organism>
<dbReference type="GeneID" id="64631635"/>
<dbReference type="Proteomes" id="UP000807769">
    <property type="component" value="Unassembled WGS sequence"/>
</dbReference>
<dbReference type="OrthoDB" id="514248at2759"/>
<gene>
    <name evidence="1" type="ORF">BJ212DRAFT_1420084</name>
</gene>
<dbReference type="RefSeq" id="XP_041184766.1">
    <property type="nucleotide sequence ID" value="XM_041337619.1"/>
</dbReference>
<dbReference type="EMBL" id="JABBWG010000639">
    <property type="protein sequence ID" value="KAG1791006.1"/>
    <property type="molecule type" value="Genomic_DNA"/>
</dbReference>
<reference evidence="1" key="1">
    <citation type="journal article" date="2020" name="New Phytol.">
        <title>Comparative genomics reveals dynamic genome evolution in host specialist ectomycorrhizal fungi.</title>
        <authorList>
            <person name="Lofgren L.A."/>
            <person name="Nguyen N.H."/>
            <person name="Vilgalys R."/>
            <person name="Ruytinx J."/>
            <person name="Liao H.L."/>
            <person name="Branco S."/>
            <person name="Kuo A."/>
            <person name="LaButti K."/>
            <person name="Lipzen A."/>
            <person name="Andreopoulos W."/>
            <person name="Pangilinan J."/>
            <person name="Riley R."/>
            <person name="Hundley H."/>
            <person name="Na H."/>
            <person name="Barry K."/>
            <person name="Grigoriev I.V."/>
            <person name="Stajich J.E."/>
            <person name="Kennedy P.G."/>
        </authorList>
    </citation>
    <scope>NUCLEOTIDE SEQUENCE</scope>
    <source>
        <strain evidence="1">MN1</strain>
    </source>
</reference>
<name>A0A9P7DFY2_9AGAM</name>
<accession>A0A9P7DFY2</accession>
<proteinExistence type="predicted"/>
<evidence type="ECO:0000313" key="2">
    <source>
        <dbReference type="Proteomes" id="UP000807769"/>
    </source>
</evidence>